<protein>
    <submittedName>
        <fullName evidence="10">Rhomboid family intramembrane serine protease GlpG</fullName>
        <ecNumber evidence="10">3.4.21.105</ecNumber>
    </submittedName>
</protein>
<evidence type="ECO:0000313" key="11">
    <source>
        <dbReference type="Proteomes" id="UP000809621"/>
    </source>
</evidence>
<feature type="domain" description="Peptidase S54 GlpG peptidase N-terminal" evidence="9">
    <location>
        <begin position="1"/>
        <end position="85"/>
    </location>
</feature>
<dbReference type="InterPro" id="IPR023662">
    <property type="entry name" value="Rhomboid_protease_GlpG"/>
</dbReference>
<keyword evidence="2" id="KW-1003">Cell membrane</keyword>
<feature type="transmembrane region" description="Helical" evidence="7">
    <location>
        <begin position="98"/>
        <end position="117"/>
    </location>
</feature>
<dbReference type="InterPro" id="IPR022732">
    <property type="entry name" value="Peptidase_S54_GlpG_N"/>
</dbReference>
<feature type="domain" description="Peptidase S54 rhomboid" evidence="8">
    <location>
        <begin position="136"/>
        <end position="270"/>
    </location>
</feature>
<dbReference type="SUPFAM" id="SSF144091">
    <property type="entry name" value="Rhomboid-like"/>
    <property type="match status" value="1"/>
</dbReference>
<dbReference type="GO" id="GO:0006508">
    <property type="term" value="P:proteolysis"/>
    <property type="evidence" value="ECO:0007669"/>
    <property type="project" value="UniProtKB-KW"/>
</dbReference>
<keyword evidence="4 7" id="KW-0812">Transmembrane</keyword>
<dbReference type="EC" id="3.4.21.105" evidence="10"/>
<dbReference type="Proteomes" id="UP000809621">
    <property type="component" value="Unassembled WGS sequence"/>
</dbReference>
<keyword evidence="6 7" id="KW-0472">Membrane</keyword>
<organism evidence="10 11">
    <name type="scientific">Vibrio ulleungensis</name>
    <dbReference type="NCBI Taxonomy" id="2807619"/>
    <lineage>
        <taxon>Bacteria</taxon>
        <taxon>Pseudomonadati</taxon>
        <taxon>Pseudomonadota</taxon>
        <taxon>Gammaproteobacteria</taxon>
        <taxon>Vibrionales</taxon>
        <taxon>Vibrionaceae</taxon>
        <taxon>Vibrio</taxon>
    </lineage>
</organism>
<dbReference type="InterPro" id="IPR035952">
    <property type="entry name" value="Rhomboid-like_sf"/>
</dbReference>
<comment type="caution">
    <text evidence="10">The sequence shown here is derived from an EMBL/GenBank/DDBJ whole genome shotgun (WGS) entry which is preliminary data.</text>
</comment>
<dbReference type="GO" id="GO:0008233">
    <property type="term" value="F:peptidase activity"/>
    <property type="evidence" value="ECO:0007669"/>
    <property type="project" value="UniProtKB-KW"/>
</dbReference>
<keyword evidence="10" id="KW-0378">Hydrolase</keyword>
<evidence type="ECO:0000256" key="5">
    <source>
        <dbReference type="ARBA" id="ARBA00022989"/>
    </source>
</evidence>
<dbReference type="PANTHER" id="PTHR43066:SF26">
    <property type="entry name" value="RHOMBOID PROTEASE GLPG"/>
    <property type="match status" value="1"/>
</dbReference>
<keyword evidence="5 7" id="KW-1133">Transmembrane helix</keyword>
<dbReference type="Gene3D" id="3.30.70.2350">
    <property type="match status" value="1"/>
</dbReference>
<evidence type="ECO:0000256" key="6">
    <source>
        <dbReference type="ARBA" id="ARBA00023136"/>
    </source>
</evidence>
<evidence type="ECO:0000256" key="1">
    <source>
        <dbReference type="ARBA" id="ARBA00004141"/>
    </source>
</evidence>
<feature type="transmembrane region" description="Helical" evidence="7">
    <location>
        <begin position="173"/>
        <end position="193"/>
    </location>
</feature>
<accession>A0ABS2HRY7</accession>
<keyword evidence="3" id="KW-0997">Cell inner membrane</keyword>
<evidence type="ECO:0000313" key="10">
    <source>
        <dbReference type="EMBL" id="MBM7038656.1"/>
    </source>
</evidence>
<comment type="subcellular location">
    <subcellularLocation>
        <location evidence="1">Membrane</location>
        <topology evidence="1">Multi-pass membrane protein</topology>
    </subcellularLocation>
</comment>
<sequence length="276" mass="31251">MIKIAEISNPRIAQSFVDYMAKKKIVLAIAPSNDHFAIWLKDESYSQMVMDEYSQFATDPMHPKYSQASWDMAESRNARFHYHAPSFGQMLKERAGPITLLMMGLCAAVFFFQVLGRHGQVFAWLHFPNSIEQSYQVWRWFTHAIMHFSILHIAFNLLWWWDLGGKLEKSLGAKPLISVFLLSAATSGLGQYFVEGANFGGLSGVVYGLVGFWWLVGAAHPTYQRYLPKPLLGFMLVWLAIGFVQPFMAIANTAHLIGLISGAAYGYWYAKTQMTS</sequence>
<evidence type="ECO:0000256" key="2">
    <source>
        <dbReference type="ARBA" id="ARBA00022475"/>
    </source>
</evidence>
<dbReference type="NCBIfam" id="TIGR04239">
    <property type="entry name" value="rhombo_GlpG"/>
    <property type="match status" value="1"/>
</dbReference>
<evidence type="ECO:0000256" key="4">
    <source>
        <dbReference type="ARBA" id="ARBA00022692"/>
    </source>
</evidence>
<keyword evidence="10" id="KW-0645">Protease</keyword>
<keyword evidence="11" id="KW-1185">Reference proteome</keyword>
<feature type="transmembrane region" description="Helical" evidence="7">
    <location>
        <begin position="137"/>
        <end position="161"/>
    </location>
</feature>
<gene>
    <name evidence="10" type="primary">glpG</name>
    <name evidence="10" type="ORF">JQC93_20000</name>
</gene>
<evidence type="ECO:0000259" key="8">
    <source>
        <dbReference type="Pfam" id="PF01694"/>
    </source>
</evidence>
<evidence type="ECO:0000256" key="7">
    <source>
        <dbReference type="SAM" id="Phobius"/>
    </source>
</evidence>
<dbReference type="Pfam" id="PF12122">
    <property type="entry name" value="Rhomboid_N"/>
    <property type="match status" value="1"/>
</dbReference>
<dbReference type="InterPro" id="IPR038236">
    <property type="entry name" value="GlpG_N_sf"/>
</dbReference>
<dbReference type="PANTHER" id="PTHR43066">
    <property type="entry name" value="RHOMBOID-RELATED PROTEIN"/>
    <property type="match status" value="1"/>
</dbReference>
<dbReference type="RefSeq" id="WP_205160082.1">
    <property type="nucleotide sequence ID" value="NZ_JAFEUM010000015.1"/>
</dbReference>
<dbReference type="EMBL" id="JAFEUM010000015">
    <property type="protein sequence ID" value="MBM7038656.1"/>
    <property type="molecule type" value="Genomic_DNA"/>
</dbReference>
<feature type="transmembrane region" description="Helical" evidence="7">
    <location>
        <begin position="254"/>
        <end position="270"/>
    </location>
</feature>
<name>A0ABS2HRY7_9VIBR</name>
<reference evidence="10 11" key="1">
    <citation type="submission" date="2021-02" db="EMBL/GenBank/DDBJ databases">
        <authorList>
            <person name="Park J.-S."/>
        </authorList>
    </citation>
    <scope>NUCLEOTIDE SEQUENCE [LARGE SCALE GENOMIC DNA]</scope>
    <source>
        <strain evidence="10 11">188UL20-2</strain>
    </source>
</reference>
<dbReference type="Pfam" id="PF01694">
    <property type="entry name" value="Rhomboid"/>
    <property type="match status" value="1"/>
</dbReference>
<proteinExistence type="predicted"/>
<dbReference type="Gene3D" id="1.20.1540.10">
    <property type="entry name" value="Rhomboid-like"/>
    <property type="match status" value="1"/>
</dbReference>
<feature type="transmembrane region" description="Helical" evidence="7">
    <location>
        <begin position="231"/>
        <end position="248"/>
    </location>
</feature>
<feature type="transmembrane region" description="Helical" evidence="7">
    <location>
        <begin position="199"/>
        <end position="219"/>
    </location>
</feature>
<dbReference type="InterPro" id="IPR022764">
    <property type="entry name" value="Peptidase_S54_rhomboid_dom"/>
</dbReference>
<evidence type="ECO:0000256" key="3">
    <source>
        <dbReference type="ARBA" id="ARBA00022519"/>
    </source>
</evidence>
<evidence type="ECO:0000259" key="9">
    <source>
        <dbReference type="Pfam" id="PF12122"/>
    </source>
</evidence>